<dbReference type="KEGG" id="mpd:MCP_1109"/>
<proteinExistence type="predicted"/>
<evidence type="ECO:0000313" key="2">
    <source>
        <dbReference type="EMBL" id="BAI61181.1"/>
    </source>
</evidence>
<evidence type="ECO:0000256" key="1">
    <source>
        <dbReference type="SAM" id="MobiDB-lite"/>
    </source>
</evidence>
<accession>D1YXK9</accession>
<dbReference type="STRING" id="304371.MCP_1109"/>
<organism evidence="2 3">
    <name type="scientific">Methanocella paludicola (strain DSM 17711 / JCM 13418 / NBRC 101707 / SANAE)</name>
    <dbReference type="NCBI Taxonomy" id="304371"/>
    <lineage>
        <taxon>Archaea</taxon>
        <taxon>Methanobacteriati</taxon>
        <taxon>Methanobacteriota</taxon>
        <taxon>Stenosarchaea group</taxon>
        <taxon>Methanomicrobia</taxon>
        <taxon>Methanocellales</taxon>
        <taxon>Methanocellaceae</taxon>
        <taxon>Methanocella</taxon>
    </lineage>
</organism>
<reference evidence="3" key="3">
    <citation type="journal article" date="2011" name="PLoS ONE">
        <title>Genome sequence of a mesophilic hydrogenotrophic methanogen Methanocella paludicola, the first cultivated representative of the order Methanocellales.</title>
        <authorList>
            <person name="Sakai S."/>
            <person name="Takaki Y."/>
            <person name="Shimamura S."/>
            <person name="Sekine M."/>
            <person name="Tajima T."/>
            <person name="Kosugi H."/>
            <person name="Ichikawa N."/>
            <person name="Tasumi E."/>
            <person name="Hiraki A.T."/>
            <person name="Shimizu A."/>
            <person name="Kato Y."/>
            <person name="Nishiko R."/>
            <person name="Mori K."/>
            <person name="Fujita N."/>
            <person name="Imachi H."/>
            <person name="Takai K."/>
        </authorList>
    </citation>
    <scope>NUCLEOTIDE SEQUENCE [LARGE SCALE GENOMIC DNA]</scope>
    <source>
        <strain evidence="3">DSM 17711 / JCM 13418 / NBRC 101707 / SANAE</strain>
    </source>
</reference>
<reference evidence="2 3" key="2">
    <citation type="journal article" date="2008" name="Int. J. Syst. Evol. Microbiol.">
        <title>Methanocella paludicola gen. nov., sp. nov., a methane-producing archaeon, the first isolate of the lineage 'Rice Cluster I', and proposal of the new archaeal order Methanocellales ord. nov.</title>
        <authorList>
            <person name="Sakai S."/>
            <person name="Imachi H."/>
            <person name="Hanada S."/>
            <person name="Ohashi A."/>
            <person name="Harada H."/>
            <person name="Kamagata Y."/>
        </authorList>
    </citation>
    <scope>NUCLEOTIDE SEQUENCE [LARGE SCALE GENOMIC DNA]</scope>
    <source>
        <strain evidence="3">DSM 17711 / JCM 13418 / NBRC 101707 / SANAE</strain>
    </source>
</reference>
<dbReference type="Proteomes" id="UP000001882">
    <property type="component" value="Chromosome"/>
</dbReference>
<name>D1YXK9_METPS</name>
<evidence type="ECO:0008006" key="4">
    <source>
        <dbReference type="Google" id="ProtNLM"/>
    </source>
</evidence>
<dbReference type="AlphaFoldDB" id="D1YXK9"/>
<sequence length="59" mass="6441">MAGLKDPGRVEGGKKAARTAKQRYGDDFHREIGAKGGRSTAVRHGEHFYEEIGRKGGRS</sequence>
<feature type="compositionally biased region" description="Basic and acidic residues" evidence="1">
    <location>
        <begin position="43"/>
        <end position="59"/>
    </location>
</feature>
<dbReference type="InParanoid" id="D1YXK9"/>
<reference evidence="2 3" key="1">
    <citation type="journal article" date="2007" name="Appl. Environ. Microbiol.">
        <title>Isolation of key methanogens for global methane emission from rice paddy fields: a novel isolate affiliated with the clone cluster rice cluster I.</title>
        <authorList>
            <person name="Sakai S."/>
            <person name="Imachi H."/>
            <person name="Sekiguchi Y."/>
            <person name="Ohashi A."/>
            <person name="Harada H."/>
            <person name="Kamagata Y."/>
        </authorList>
    </citation>
    <scope>NUCLEOTIDE SEQUENCE [LARGE SCALE GENOMIC DNA]</scope>
    <source>
        <strain evidence="3">DSM 17711 / JCM 13418 / NBRC 101707 / SANAE</strain>
    </source>
</reference>
<keyword evidence="3" id="KW-1185">Reference proteome</keyword>
<feature type="compositionally biased region" description="Basic and acidic residues" evidence="1">
    <location>
        <begin position="23"/>
        <end position="33"/>
    </location>
</feature>
<feature type="region of interest" description="Disordered" evidence="1">
    <location>
        <begin position="1"/>
        <end position="59"/>
    </location>
</feature>
<evidence type="ECO:0000313" key="3">
    <source>
        <dbReference type="Proteomes" id="UP000001882"/>
    </source>
</evidence>
<dbReference type="EMBL" id="AP011532">
    <property type="protein sequence ID" value="BAI61181.1"/>
    <property type="molecule type" value="Genomic_DNA"/>
</dbReference>
<dbReference type="OrthoDB" id="144704at2157"/>
<gene>
    <name evidence="2" type="ordered locus">MCP_1109</name>
</gene>
<dbReference type="eggNOG" id="arCOG10926">
    <property type="taxonomic scope" value="Archaea"/>
</dbReference>
<feature type="compositionally biased region" description="Basic and acidic residues" evidence="1">
    <location>
        <begin position="1"/>
        <end position="14"/>
    </location>
</feature>
<dbReference type="RefSeq" id="WP_012899860.1">
    <property type="nucleotide sequence ID" value="NC_013665.1"/>
</dbReference>
<dbReference type="GeneID" id="8681120"/>
<protein>
    <recommendedName>
        <fullName evidence="4">General stress protein</fullName>
    </recommendedName>
</protein>